<reference evidence="2" key="1">
    <citation type="journal article" date="2020" name="Mol. Plant Microbe Interact.">
        <title>Genome Sequence of the Biocontrol Agent Coniothyrium minitans strain Conio (IMI 134523).</title>
        <authorList>
            <person name="Patel D."/>
            <person name="Shittu T.A."/>
            <person name="Baroncelli R."/>
            <person name="Muthumeenakshi S."/>
            <person name="Osborne T.H."/>
            <person name="Janganan T.K."/>
            <person name="Sreenivasaprasad S."/>
        </authorList>
    </citation>
    <scope>NUCLEOTIDE SEQUENCE</scope>
    <source>
        <strain evidence="2">Conio</strain>
    </source>
</reference>
<dbReference type="Proteomes" id="UP000756921">
    <property type="component" value="Unassembled WGS sequence"/>
</dbReference>
<evidence type="ECO:0000313" key="3">
    <source>
        <dbReference type="Proteomes" id="UP000756921"/>
    </source>
</evidence>
<evidence type="ECO:0000256" key="1">
    <source>
        <dbReference type="SAM" id="Phobius"/>
    </source>
</evidence>
<evidence type="ECO:0000313" key="2">
    <source>
        <dbReference type="EMBL" id="KAF9733891.1"/>
    </source>
</evidence>
<name>A0A9P6GES0_9PLEO</name>
<feature type="transmembrane region" description="Helical" evidence="1">
    <location>
        <begin position="241"/>
        <end position="261"/>
    </location>
</feature>
<proteinExistence type="predicted"/>
<feature type="transmembrane region" description="Helical" evidence="1">
    <location>
        <begin position="47"/>
        <end position="66"/>
    </location>
</feature>
<dbReference type="EMBL" id="WJXW01000008">
    <property type="protein sequence ID" value="KAF9733891.1"/>
    <property type="molecule type" value="Genomic_DNA"/>
</dbReference>
<organism evidence="2 3">
    <name type="scientific">Paraphaeosphaeria minitans</name>
    <dbReference type="NCBI Taxonomy" id="565426"/>
    <lineage>
        <taxon>Eukaryota</taxon>
        <taxon>Fungi</taxon>
        <taxon>Dikarya</taxon>
        <taxon>Ascomycota</taxon>
        <taxon>Pezizomycotina</taxon>
        <taxon>Dothideomycetes</taxon>
        <taxon>Pleosporomycetidae</taxon>
        <taxon>Pleosporales</taxon>
        <taxon>Massarineae</taxon>
        <taxon>Didymosphaeriaceae</taxon>
        <taxon>Paraphaeosphaeria</taxon>
    </lineage>
</organism>
<feature type="transmembrane region" description="Helical" evidence="1">
    <location>
        <begin position="72"/>
        <end position="96"/>
    </location>
</feature>
<comment type="caution">
    <text evidence="2">The sequence shown here is derived from an EMBL/GenBank/DDBJ whole genome shotgun (WGS) entry which is preliminary data.</text>
</comment>
<keyword evidence="3" id="KW-1185">Reference proteome</keyword>
<feature type="transmembrane region" description="Helical" evidence="1">
    <location>
        <begin position="142"/>
        <end position="167"/>
    </location>
</feature>
<keyword evidence="1" id="KW-0812">Transmembrane</keyword>
<feature type="transmembrane region" description="Helical" evidence="1">
    <location>
        <begin position="12"/>
        <end position="35"/>
    </location>
</feature>
<keyword evidence="1" id="KW-1133">Transmembrane helix</keyword>
<sequence length="313" mass="33995">MFTVSSGDALSSSLWLVSVIGCCCAATILVIRLWCEKTNKTQHAVTALGYVIAFSLSCSLIFVPNTNSDWDIHGVIATSSLLSASLTEAYYFLYLAKLLVLHLEPQLQGFWTVSIIILALAPSLSSYILFSPIDLSTSKRLSLVYSVPIFVFLRSCLTGWAHVYIAVATCPNLDSLEYKSRSAVLLYSTLLPAAKSDVEKQQSNRQQQHPICRNAARVSMIECVALLGVSISAKWCFDPCYVLFLIVTTISSRMYVAVKYYKNHGLNAMNDAKDEAVAARKASSASSADVHEAGISLASIPSSQRSGDTNGGH</sequence>
<feature type="transmembrane region" description="Helical" evidence="1">
    <location>
        <begin position="108"/>
        <end position="130"/>
    </location>
</feature>
<dbReference type="AlphaFoldDB" id="A0A9P6GES0"/>
<accession>A0A9P6GES0</accession>
<gene>
    <name evidence="2" type="ORF">PMIN01_08234</name>
</gene>
<protein>
    <submittedName>
        <fullName evidence="2">Uncharacterized protein</fullName>
    </submittedName>
</protein>
<keyword evidence="1" id="KW-0472">Membrane</keyword>